<keyword evidence="2" id="KW-0687">Ribonucleoprotein</keyword>
<dbReference type="GO" id="GO:0005840">
    <property type="term" value="C:ribosome"/>
    <property type="evidence" value="ECO:0007669"/>
    <property type="project" value="UniProtKB-KW"/>
</dbReference>
<dbReference type="GO" id="GO:1990904">
    <property type="term" value="C:ribonucleoprotein complex"/>
    <property type="evidence" value="ECO:0007669"/>
    <property type="project" value="UniProtKB-KW"/>
</dbReference>
<name>A0A9X1B3F9_9GAMM</name>
<keyword evidence="3" id="KW-1133">Transmembrane helix</keyword>
<evidence type="ECO:0000313" key="4">
    <source>
        <dbReference type="EMBL" id="MBK1618433.1"/>
    </source>
</evidence>
<proteinExistence type="predicted"/>
<evidence type="ECO:0000256" key="1">
    <source>
        <dbReference type="ARBA" id="ARBA00022980"/>
    </source>
</evidence>
<reference evidence="4 5" key="1">
    <citation type="journal article" date="2020" name="Microorganisms">
        <title>Osmotic Adaptation and Compatible Solute Biosynthesis of Phototrophic Bacteria as Revealed from Genome Analyses.</title>
        <authorList>
            <person name="Imhoff J.F."/>
            <person name="Rahn T."/>
            <person name="Kunzel S."/>
            <person name="Keller A."/>
            <person name="Neulinger S.C."/>
        </authorList>
    </citation>
    <scope>NUCLEOTIDE SEQUENCE [LARGE SCALE GENOMIC DNA]</scope>
    <source>
        <strain evidence="4 5">DSM 25653</strain>
    </source>
</reference>
<keyword evidence="3" id="KW-0472">Membrane</keyword>
<dbReference type="InterPro" id="IPR001859">
    <property type="entry name" value="Ribosomal_P1/P2_euk"/>
</dbReference>
<dbReference type="GO" id="GO:0006412">
    <property type="term" value="P:translation"/>
    <property type="evidence" value="ECO:0007669"/>
    <property type="project" value="InterPro"/>
</dbReference>
<evidence type="ECO:0000256" key="2">
    <source>
        <dbReference type="ARBA" id="ARBA00023274"/>
    </source>
</evidence>
<dbReference type="PRINTS" id="PR00456">
    <property type="entry name" value="RIBOSOMALP2"/>
</dbReference>
<evidence type="ECO:0000313" key="5">
    <source>
        <dbReference type="Proteomes" id="UP001138768"/>
    </source>
</evidence>
<dbReference type="AlphaFoldDB" id="A0A9X1B3F9"/>
<dbReference type="GO" id="GO:0003735">
    <property type="term" value="F:structural constituent of ribosome"/>
    <property type="evidence" value="ECO:0007669"/>
    <property type="project" value="InterPro"/>
</dbReference>
<feature type="transmembrane region" description="Helical" evidence="3">
    <location>
        <begin position="342"/>
        <end position="361"/>
    </location>
</feature>
<keyword evidence="5" id="KW-1185">Reference proteome</keyword>
<accession>A0A9X1B3F9</accession>
<keyword evidence="3" id="KW-0812">Transmembrane</keyword>
<protein>
    <submittedName>
        <fullName evidence="4">Uncharacterized protein</fullName>
    </submittedName>
</protein>
<dbReference type="RefSeq" id="WP_200241911.1">
    <property type="nucleotide sequence ID" value="NZ_NRRY01000010.1"/>
</dbReference>
<gene>
    <name evidence="4" type="ORF">CKO42_08280</name>
</gene>
<organism evidence="4 5">
    <name type="scientific">Lamprobacter modestohalophilus</name>
    <dbReference type="NCBI Taxonomy" id="1064514"/>
    <lineage>
        <taxon>Bacteria</taxon>
        <taxon>Pseudomonadati</taxon>
        <taxon>Pseudomonadota</taxon>
        <taxon>Gammaproteobacteria</taxon>
        <taxon>Chromatiales</taxon>
        <taxon>Chromatiaceae</taxon>
        <taxon>Lamprobacter</taxon>
    </lineage>
</organism>
<comment type="caution">
    <text evidence="4">The sequence shown here is derived from an EMBL/GenBank/DDBJ whole genome shotgun (WGS) entry which is preliminary data.</text>
</comment>
<evidence type="ECO:0000256" key="3">
    <source>
        <dbReference type="SAM" id="Phobius"/>
    </source>
</evidence>
<keyword evidence="1" id="KW-0689">Ribosomal protein</keyword>
<sequence length="377" mass="40179">MFFRLSIKIGLLVLACVSAGVIWQQAQLSVLAISRINPVPEVEVLVSEERYAEAADYLEFFLNYDYVRNDPAAQALYSEIEEIRNSISYQASKLGEGLIAGTSDEGIGKAAGVITDFFVIGDIRDLTAQGVNWVKGEDVDEVVAALAAIGVVATAAQVASAAATVGSAGAAAPAAAGSTAVKGGVTILKSAKKLGKLPPWLGKTLVNSAKTVKKTKSLDSVADLFSDVYRLARTPGGLNLLSKTTDAASLRRMAKAAEAFGDSTATLYRIGGKTFVTAASRAGQLGTDSIKLASTYGAKGLRTLDKIGPTRFIKYSARASKIAYKGDFFDLMARFLAMVPKWILYLLCSLGVIVWVPWRWFKKWSLPFIQSKQTVAG</sequence>
<dbReference type="EMBL" id="NRRY01000010">
    <property type="protein sequence ID" value="MBK1618433.1"/>
    <property type="molecule type" value="Genomic_DNA"/>
</dbReference>
<dbReference type="Proteomes" id="UP001138768">
    <property type="component" value="Unassembled WGS sequence"/>
</dbReference>